<dbReference type="PANTHER" id="PTHR34218">
    <property type="entry name" value="PEPTIDASE S45 PENICILLIN AMIDASE"/>
    <property type="match status" value="1"/>
</dbReference>
<dbReference type="SUPFAM" id="SSF56235">
    <property type="entry name" value="N-terminal nucleophile aminohydrolases (Ntn hydrolases)"/>
    <property type="match status" value="1"/>
</dbReference>
<keyword evidence="3" id="KW-0865">Zymogen</keyword>
<evidence type="ECO:0000256" key="2">
    <source>
        <dbReference type="ARBA" id="ARBA00022801"/>
    </source>
</evidence>
<dbReference type="PIRSF" id="PIRSF001227">
    <property type="entry name" value="Pen_acylase"/>
    <property type="match status" value="1"/>
</dbReference>
<evidence type="ECO:0000313" key="6">
    <source>
        <dbReference type="EMBL" id="MBR9726896.1"/>
    </source>
</evidence>
<comment type="similarity">
    <text evidence="1">Belongs to the peptidase S45 family.</text>
</comment>
<evidence type="ECO:0000256" key="5">
    <source>
        <dbReference type="SAM" id="Phobius"/>
    </source>
</evidence>
<reference evidence="6 7" key="1">
    <citation type="submission" date="2020-02" db="EMBL/GenBank/DDBJ databases">
        <title>Shewanella WXL01 sp. nov., a marine bacterium isolated from green algae in Luhuitou Fringing Reef (Northern South China Sea).</title>
        <authorList>
            <person name="Wang X."/>
        </authorList>
    </citation>
    <scope>NUCLEOTIDE SEQUENCE [LARGE SCALE GENOMIC DNA]</scope>
    <source>
        <strain evidence="6 7">MCCC 1A01895</strain>
    </source>
</reference>
<keyword evidence="5" id="KW-0472">Membrane</keyword>
<sequence>MSLKNIAKWGKRSLILSCSLVIVGLIGLYVSISLSLPKLSAHYKTNAISKDMRIERDQLGTAIISAENRLDAAYGLGYAHGQDRFFQMDLLRRNAAGELSELFGDKALELDKSRRFHQLRQRAKAIVDTLPAADKAILVHYRNGVNAALQAQILPSFEYLFTNNRPQPWQLDDSLLVIYSMYLDLQGNTLKRDLTLTQLQLEFGQPMVNFILQPSPYQAALDGSEFELQPHAIPALTASQIAQAKVSTIKMPQEVGSNNWAVTDKLTHNGHAMVSDDMHLSFSVPIIWYRAQLNYLSDSLTNTTSSTNHVQVTGVSLPGTPAIVVGSNNYVAWGFTNAYIDTADWVNVDGEATTIIKEPINAKTTTYIYELEMSAVGPVRQIDGHKYALSWVGHQDYAVDMSLLKLEQAKDVQQVKQWVSEFGMPVQNIVAADKSGAIMWTLAGAISRRDDPSDIAVDLKQYQQQDWQQLTTHIPYQINPSSQRIWTANSRVVSTQDNQRLGDGGYALGARAQQIQQAMFSQQRFNEHDFYQLQLDNQATFLLPWHRFLVTQLEQHSDTMREDLRYLRQWQQCACADSVGYTLVRHFRQTLLEQVFAPLETALQAHQLSLSPVMRYLEPAIWQLLAQQPQDWLPNDVSSWEQLSLNAYQASKTKLLKQHSSNGQLRDLAWGKVNALTVQHPFSKSMPLLSHWLDMPTQAGFGDTFMPAVQGKSFGASQRFIVQPGLEKNAILTLPGGQSGHPLSDFYRSGFEQYVKQQHTPLLPGHVLHTLSFQAQ</sequence>
<proteinExistence type="inferred from homology"/>
<dbReference type="Pfam" id="PF01804">
    <property type="entry name" value="Penicil_amidase"/>
    <property type="match status" value="1"/>
</dbReference>
<evidence type="ECO:0000256" key="3">
    <source>
        <dbReference type="ARBA" id="ARBA00023145"/>
    </source>
</evidence>
<name>A0ABS5HYP5_9GAMM</name>
<dbReference type="InterPro" id="IPR043147">
    <property type="entry name" value="Penicillin_amidase_A-knob"/>
</dbReference>
<comment type="subunit">
    <text evidence="4">Heterodimer of an alpha subunit and a beta subunit processed from the same precursor.</text>
</comment>
<dbReference type="InterPro" id="IPR002692">
    <property type="entry name" value="S45"/>
</dbReference>
<comment type="caution">
    <text evidence="6">The sequence shown here is derived from an EMBL/GenBank/DDBJ whole genome shotgun (WGS) entry which is preliminary data.</text>
</comment>
<evidence type="ECO:0000313" key="7">
    <source>
        <dbReference type="Proteomes" id="UP000811844"/>
    </source>
</evidence>
<feature type="transmembrane region" description="Helical" evidence="5">
    <location>
        <begin position="12"/>
        <end position="32"/>
    </location>
</feature>
<dbReference type="InterPro" id="IPR043146">
    <property type="entry name" value="Penicillin_amidase_N_B-knob"/>
</dbReference>
<dbReference type="Gene3D" id="2.30.120.10">
    <property type="match status" value="1"/>
</dbReference>
<protein>
    <submittedName>
        <fullName evidence="6">Penicillin acylase family protein</fullName>
    </submittedName>
</protein>
<evidence type="ECO:0000256" key="4">
    <source>
        <dbReference type="ARBA" id="ARBA00038735"/>
    </source>
</evidence>
<dbReference type="InterPro" id="IPR023343">
    <property type="entry name" value="Penicillin_amidase_dom1"/>
</dbReference>
<dbReference type="Gene3D" id="3.60.20.10">
    <property type="entry name" value="Glutamine Phosphoribosylpyrophosphate, subunit 1, domain 1"/>
    <property type="match status" value="1"/>
</dbReference>
<keyword evidence="2" id="KW-0378">Hydrolase</keyword>
<keyword evidence="5" id="KW-1133">Transmembrane helix</keyword>
<keyword evidence="5" id="KW-0812">Transmembrane</keyword>
<dbReference type="Gene3D" id="1.10.439.10">
    <property type="entry name" value="Penicillin Amidohydrolase, domain 1"/>
    <property type="match status" value="1"/>
</dbReference>
<dbReference type="CDD" id="cd03747">
    <property type="entry name" value="Ntn_PGA_like"/>
    <property type="match status" value="1"/>
</dbReference>
<evidence type="ECO:0000256" key="1">
    <source>
        <dbReference type="ARBA" id="ARBA00006586"/>
    </source>
</evidence>
<dbReference type="Proteomes" id="UP000811844">
    <property type="component" value="Unassembled WGS sequence"/>
</dbReference>
<dbReference type="InterPro" id="IPR029055">
    <property type="entry name" value="Ntn_hydrolases_N"/>
</dbReference>
<gene>
    <name evidence="6" type="ORF">G3R48_02670</name>
</gene>
<dbReference type="Gene3D" id="1.10.1400.10">
    <property type="match status" value="1"/>
</dbReference>
<dbReference type="RefSeq" id="WP_153660569.1">
    <property type="nucleotide sequence ID" value="NZ_JAAIKR010000001.1"/>
</dbReference>
<organism evidence="6 7">
    <name type="scientific">Shewanella intestini</name>
    <dbReference type="NCBI Taxonomy" id="2017544"/>
    <lineage>
        <taxon>Bacteria</taxon>
        <taxon>Pseudomonadati</taxon>
        <taxon>Pseudomonadota</taxon>
        <taxon>Gammaproteobacteria</taxon>
        <taxon>Alteromonadales</taxon>
        <taxon>Shewanellaceae</taxon>
        <taxon>Shewanella</taxon>
    </lineage>
</organism>
<accession>A0ABS5HYP5</accession>
<keyword evidence="7" id="KW-1185">Reference proteome</keyword>
<dbReference type="InterPro" id="IPR014395">
    <property type="entry name" value="Pen/GL7ACA/AHL_acylase"/>
</dbReference>
<dbReference type="EMBL" id="JAAIKR010000001">
    <property type="protein sequence ID" value="MBR9726896.1"/>
    <property type="molecule type" value="Genomic_DNA"/>
</dbReference>
<dbReference type="PANTHER" id="PTHR34218:SF4">
    <property type="entry name" value="ACYL-HOMOSERINE LACTONE ACYLASE QUIP"/>
    <property type="match status" value="1"/>
</dbReference>